<dbReference type="InterPro" id="IPR015947">
    <property type="entry name" value="PUA-like_sf"/>
</dbReference>
<dbReference type="InterPro" id="IPR003105">
    <property type="entry name" value="SRA_YDG"/>
</dbReference>
<dbReference type="AlphaFoldDB" id="A0A1Y2I9A2"/>
<dbReference type="Pfam" id="PF02182">
    <property type="entry name" value="SAD_SRA"/>
    <property type="match status" value="1"/>
</dbReference>
<dbReference type="InterPro" id="IPR045134">
    <property type="entry name" value="UHRF1/2-like"/>
</dbReference>
<feature type="compositionally biased region" description="Basic and acidic residues" evidence="3">
    <location>
        <begin position="290"/>
        <end position="306"/>
    </location>
</feature>
<dbReference type="GO" id="GO:0016567">
    <property type="term" value="P:protein ubiquitination"/>
    <property type="evidence" value="ECO:0007669"/>
    <property type="project" value="TreeGrafter"/>
</dbReference>
<dbReference type="Gene3D" id="2.30.280.10">
    <property type="entry name" value="SRA-YDG"/>
    <property type="match status" value="1"/>
</dbReference>
<keyword evidence="1 2" id="KW-0539">Nucleus</keyword>
<evidence type="ECO:0000259" key="4">
    <source>
        <dbReference type="PROSITE" id="PS51015"/>
    </source>
</evidence>
<evidence type="ECO:0000256" key="2">
    <source>
        <dbReference type="PROSITE-ProRule" id="PRU00358"/>
    </source>
</evidence>
<dbReference type="InterPro" id="IPR036987">
    <property type="entry name" value="SRA-YDG_sf"/>
</dbReference>
<feature type="domain" description="YDG" evidence="4">
    <location>
        <begin position="53"/>
        <end position="198"/>
    </location>
</feature>
<dbReference type="PROSITE" id="PS51015">
    <property type="entry name" value="YDG"/>
    <property type="match status" value="1"/>
</dbReference>
<protein>
    <recommendedName>
        <fullName evidence="4">YDG domain-containing protein</fullName>
    </recommendedName>
</protein>
<organism evidence="5 6">
    <name type="scientific">Trametes coccinea (strain BRFM310)</name>
    <name type="common">Pycnoporus coccineus</name>
    <dbReference type="NCBI Taxonomy" id="1353009"/>
    <lineage>
        <taxon>Eukaryota</taxon>
        <taxon>Fungi</taxon>
        <taxon>Dikarya</taxon>
        <taxon>Basidiomycota</taxon>
        <taxon>Agaricomycotina</taxon>
        <taxon>Agaricomycetes</taxon>
        <taxon>Polyporales</taxon>
        <taxon>Polyporaceae</taxon>
        <taxon>Trametes</taxon>
    </lineage>
</organism>
<feature type="region of interest" description="Disordered" evidence="3">
    <location>
        <begin position="276"/>
        <end position="306"/>
    </location>
</feature>
<comment type="subcellular location">
    <subcellularLocation>
        <location evidence="2">Nucleus</location>
    </subcellularLocation>
</comment>
<feature type="compositionally biased region" description="Polar residues" evidence="3">
    <location>
        <begin position="484"/>
        <end position="493"/>
    </location>
</feature>
<keyword evidence="6" id="KW-1185">Reference proteome</keyword>
<evidence type="ECO:0000256" key="1">
    <source>
        <dbReference type="ARBA" id="ARBA00023242"/>
    </source>
</evidence>
<gene>
    <name evidence="5" type="ORF">PYCCODRAFT_1481613</name>
</gene>
<dbReference type="GO" id="GO:0044027">
    <property type="term" value="P:negative regulation of gene expression via chromosomal CpG island methylation"/>
    <property type="evidence" value="ECO:0007669"/>
    <property type="project" value="TreeGrafter"/>
</dbReference>
<feature type="compositionally biased region" description="Basic and acidic residues" evidence="3">
    <location>
        <begin position="504"/>
        <end position="514"/>
    </location>
</feature>
<evidence type="ECO:0000313" key="6">
    <source>
        <dbReference type="Proteomes" id="UP000193067"/>
    </source>
</evidence>
<dbReference type="SUPFAM" id="SSF88697">
    <property type="entry name" value="PUA domain-like"/>
    <property type="match status" value="1"/>
</dbReference>
<dbReference type="STRING" id="1353009.A0A1Y2I9A2"/>
<dbReference type="PANTHER" id="PTHR14140:SF27">
    <property type="entry name" value="OS04G0289800 PROTEIN"/>
    <property type="match status" value="1"/>
</dbReference>
<name>A0A1Y2I9A2_TRAC3</name>
<evidence type="ECO:0000256" key="3">
    <source>
        <dbReference type="SAM" id="MobiDB-lite"/>
    </source>
</evidence>
<feature type="compositionally biased region" description="Polar residues" evidence="3">
    <location>
        <begin position="363"/>
        <end position="374"/>
    </location>
</feature>
<reference evidence="5 6" key="1">
    <citation type="journal article" date="2015" name="Biotechnol. Biofuels">
        <title>Enhanced degradation of softwood versus hardwood by the white-rot fungus Pycnoporus coccineus.</title>
        <authorList>
            <person name="Couturier M."/>
            <person name="Navarro D."/>
            <person name="Chevret D."/>
            <person name="Henrissat B."/>
            <person name="Piumi F."/>
            <person name="Ruiz-Duenas F.J."/>
            <person name="Martinez A.T."/>
            <person name="Grigoriev I.V."/>
            <person name="Riley R."/>
            <person name="Lipzen A."/>
            <person name="Berrin J.G."/>
            <person name="Master E.R."/>
            <person name="Rosso M.N."/>
        </authorList>
    </citation>
    <scope>NUCLEOTIDE SEQUENCE [LARGE SCALE GENOMIC DNA]</scope>
    <source>
        <strain evidence="5 6">BRFM310</strain>
    </source>
</reference>
<dbReference type="Proteomes" id="UP000193067">
    <property type="component" value="Unassembled WGS sequence"/>
</dbReference>
<dbReference type="PANTHER" id="PTHR14140">
    <property type="entry name" value="E3 UBIQUITIN-PROTEIN LIGASE UHRF-RELATED"/>
    <property type="match status" value="1"/>
</dbReference>
<dbReference type="EMBL" id="KZ084161">
    <property type="protein sequence ID" value="OSC96940.1"/>
    <property type="molecule type" value="Genomic_DNA"/>
</dbReference>
<feature type="region of interest" description="Disordered" evidence="3">
    <location>
        <begin position="202"/>
        <end position="234"/>
    </location>
</feature>
<sequence>MSDEELAYIFAPFDPQVLDWGEPDEDWDPQVEHCDPSLSNEHIQAPPSAFRFGHPDGVKVGDKFDDRRALFRAGVHAVLRAGIHGQQDRGAFSIVMSGGYEDDQDYGSTVIYVGTGGLEKPGGHGAHVSDQTFENQMNKSLLTSMHTQEPVRLVRGWQLRSKYAPENGYRYDGLYTVKSADMKKGRSGFQVCVFELERVPGQPPLPPSPYLTSSSSNVAQDLGSEPSHSERPSRVVRVVRRFKDINLSGDPASSSSLAAKASSSSIMMSDYAADAWTQRKRPRLAQQRSRFSDLEETKGHTGDSRTARRALIGLRWKRRPASALTTDALHLESSSLAVQSKASPPAYRERPVPSTGRPAAHLSTASTRGSSEQPSRLPLSPPEAQTRTARIMSFDAPAAAHRRTSAPSRSSQCVMDVADACDMLHEPIQGAVQLERPESDLAPSTGARCHAHAKSLRRAFPDQSSSSPIPPPMQEPQSPSSVSLIAQSRTAPGSHSDAVESPGEDLRTRSESEKPALVAKPSTVATDSDVPGVAAGQGCGLPDDPILVEEYRPRVYNASDDIIDLTVDD</sequence>
<feature type="region of interest" description="Disordered" evidence="3">
    <location>
        <begin position="334"/>
        <end position="385"/>
    </location>
</feature>
<dbReference type="OrthoDB" id="2270193at2759"/>
<feature type="region of interest" description="Disordered" evidence="3">
    <location>
        <begin position="438"/>
        <end position="544"/>
    </location>
</feature>
<dbReference type="GO" id="GO:0005634">
    <property type="term" value="C:nucleus"/>
    <property type="evidence" value="ECO:0007669"/>
    <property type="project" value="UniProtKB-SubCell"/>
</dbReference>
<evidence type="ECO:0000313" key="5">
    <source>
        <dbReference type="EMBL" id="OSC96940.1"/>
    </source>
</evidence>
<proteinExistence type="predicted"/>
<dbReference type="GO" id="GO:0061630">
    <property type="term" value="F:ubiquitin protein ligase activity"/>
    <property type="evidence" value="ECO:0007669"/>
    <property type="project" value="TreeGrafter"/>
</dbReference>
<dbReference type="SMART" id="SM00466">
    <property type="entry name" value="SRA"/>
    <property type="match status" value="1"/>
</dbReference>
<accession>A0A1Y2I9A2</accession>